<keyword evidence="4" id="KW-1185">Reference proteome</keyword>
<dbReference type="Gene3D" id="3.40.50.620">
    <property type="entry name" value="HUPs"/>
    <property type="match status" value="1"/>
</dbReference>
<accession>A0A5E6M5B3</accession>
<dbReference type="Proteomes" id="UP000334923">
    <property type="component" value="Unassembled WGS sequence"/>
</dbReference>
<organism evidence="3 4">
    <name type="scientific">Methylacidimicrobium tartarophylax</name>
    <dbReference type="NCBI Taxonomy" id="1041768"/>
    <lineage>
        <taxon>Bacteria</taxon>
        <taxon>Pseudomonadati</taxon>
        <taxon>Verrucomicrobiota</taxon>
        <taxon>Methylacidimicrobium</taxon>
    </lineage>
</organism>
<feature type="transmembrane region" description="Helical" evidence="1">
    <location>
        <begin position="45"/>
        <end position="67"/>
    </location>
</feature>
<dbReference type="CDD" id="cd06259">
    <property type="entry name" value="YdcF-like"/>
    <property type="match status" value="1"/>
</dbReference>
<evidence type="ECO:0000256" key="1">
    <source>
        <dbReference type="SAM" id="Phobius"/>
    </source>
</evidence>
<keyword evidence="1" id="KW-0812">Transmembrane</keyword>
<dbReference type="PANTHER" id="PTHR30336:SF20">
    <property type="entry name" value="DUF218 DOMAIN-CONTAINING PROTEIN"/>
    <property type="match status" value="1"/>
</dbReference>
<dbReference type="GO" id="GO:0005886">
    <property type="term" value="C:plasma membrane"/>
    <property type="evidence" value="ECO:0007669"/>
    <property type="project" value="TreeGrafter"/>
</dbReference>
<dbReference type="InterPro" id="IPR003848">
    <property type="entry name" value="DUF218"/>
</dbReference>
<dbReference type="PANTHER" id="PTHR30336">
    <property type="entry name" value="INNER MEMBRANE PROTEIN, PROBABLE PERMEASE"/>
    <property type="match status" value="1"/>
</dbReference>
<keyword evidence="1" id="KW-0472">Membrane</keyword>
<keyword evidence="1" id="KW-1133">Transmembrane helix</keyword>
<feature type="domain" description="DUF218" evidence="2">
    <location>
        <begin position="87"/>
        <end position="210"/>
    </location>
</feature>
<proteinExistence type="predicted"/>
<evidence type="ECO:0000313" key="4">
    <source>
        <dbReference type="Proteomes" id="UP000334923"/>
    </source>
</evidence>
<sequence length="255" mass="28542">MGNLGPPRSAAAQRLFPRRRGNRPRQRWRCGNPELGSFFLGADGLWMLALSVFVGLASATLSFWLVFGHVLRIARRTPSSIDSPFRIVVLGSCLDADGGPTPTYRCRLDRALRLYRQAPSAKIVLLGGTTLEGGPSEAMAGSRYLLAHGLPERSLILEENSRHTLENLHFYRSTLASTDGRPDALVTSRFHLARSTLLASGLRIPHAPCAAEDCWAASPQEILRLFVEAFFVHWYLVGRTYARWTRNERMLDRIR</sequence>
<gene>
    <name evidence="3" type="ORF">MAMT_00137</name>
</gene>
<evidence type="ECO:0000313" key="3">
    <source>
        <dbReference type="EMBL" id="VVM04507.1"/>
    </source>
</evidence>
<dbReference type="InterPro" id="IPR014729">
    <property type="entry name" value="Rossmann-like_a/b/a_fold"/>
</dbReference>
<dbReference type="Pfam" id="PF02698">
    <property type="entry name" value="DUF218"/>
    <property type="match status" value="1"/>
</dbReference>
<evidence type="ECO:0000259" key="2">
    <source>
        <dbReference type="Pfam" id="PF02698"/>
    </source>
</evidence>
<protein>
    <recommendedName>
        <fullName evidence="2">DUF218 domain-containing protein</fullName>
    </recommendedName>
</protein>
<dbReference type="AlphaFoldDB" id="A0A5E6M5B3"/>
<dbReference type="EMBL" id="CABFVA020000004">
    <property type="protein sequence ID" value="VVM04507.1"/>
    <property type="molecule type" value="Genomic_DNA"/>
</dbReference>
<reference evidence="3 4" key="1">
    <citation type="submission" date="2019-09" db="EMBL/GenBank/DDBJ databases">
        <authorList>
            <person name="Cremers G."/>
        </authorList>
    </citation>
    <scope>NUCLEOTIDE SEQUENCE [LARGE SCALE GENOMIC DNA]</scope>
    <source>
        <strain evidence="3">4A</strain>
    </source>
</reference>
<dbReference type="InterPro" id="IPR051599">
    <property type="entry name" value="Cell_Envelope_Assoc"/>
</dbReference>
<name>A0A5E6M5B3_9BACT</name>